<dbReference type="NCBIfam" id="NF003438">
    <property type="entry name" value="PRK04966.1"/>
    <property type="match status" value="1"/>
</dbReference>
<organism evidence="2 3">
    <name type="scientific">Phocoenobacter atlanticus subsp. atlanticus</name>
    <dbReference type="NCBI Taxonomy" id="3061285"/>
    <lineage>
        <taxon>Bacteria</taxon>
        <taxon>Pseudomonadati</taxon>
        <taxon>Pseudomonadota</taxon>
        <taxon>Gammaproteobacteria</taxon>
        <taxon>Pasteurellales</taxon>
        <taxon>Pasteurellaceae</taxon>
        <taxon>Phocoenobacter</taxon>
        <taxon>Phocoenobacter atlanticus</taxon>
    </lineage>
</organism>
<dbReference type="Pfam" id="PF06794">
    <property type="entry name" value="UPF0270"/>
    <property type="match status" value="1"/>
</dbReference>
<name>A0AAW8CEZ7_9PAST</name>
<proteinExistence type="inferred from homology"/>
<dbReference type="Proteomes" id="UP001226020">
    <property type="component" value="Unassembled WGS sequence"/>
</dbReference>
<dbReference type="GeneID" id="300270708"/>
<comment type="caution">
    <text evidence="2">The sequence shown here is derived from an EMBL/GenBank/DDBJ whole genome shotgun (WGS) entry which is preliminary data.</text>
</comment>
<dbReference type="SUPFAM" id="SSF118001">
    <property type="entry name" value="YehU-like"/>
    <property type="match status" value="1"/>
</dbReference>
<dbReference type="PIRSF" id="PIRSF006169">
    <property type="entry name" value="UCP006169"/>
    <property type="match status" value="1"/>
</dbReference>
<dbReference type="Gene3D" id="1.10.10.610">
    <property type="entry name" value="YehU-like"/>
    <property type="match status" value="1"/>
</dbReference>
<dbReference type="AlphaFoldDB" id="A0AAW8CEZ7"/>
<dbReference type="InterPro" id="IPR010648">
    <property type="entry name" value="UPF0270"/>
</dbReference>
<dbReference type="RefSeq" id="WP_306346681.1">
    <property type="nucleotide sequence ID" value="NZ_JASAVU010000004.1"/>
</dbReference>
<comment type="similarity">
    <text evidence="1">Belongs to the UPF0270 family.</text>
</comment>
<evidence type="ECO:0000313" key="3">
    <source>
        <dbReference type="Proteomes" id="UP001226020"/>
    </source>
</evidence>
<evidence type="ECO:0000313" key="2">
    <source>
        <dbReference type="EMBL" id="MDP8147853.1"/>
    </source>
</evidence>
<reference evidence="2 3" key="1">
    <citation type="journal article" date="2023" name="Front. Microbiol.">
        <title>Phylogeography and host specificity of Pasteurellaceae pathogenic to sea-farmed fish in the north-east Atlantic.</title>
        <authorList>
            <person name="Gulla S."/>
            <person name="Colquhoun D.J."/>
            <person name="Olsen A.B."/>
            <person name="Spilsberg B."/>
            <person name="Lagesen K."/>
            <person name="Aakesson C.P."/>
            <person name="Strom S."/>
            <person name="Manji F."/>
            <person name="Birkbeck T.H."/>
            <person name="Nilsen H.K."/>
        </authorList>
    </citation>
    <scope>NUCLEOTIDE SEQUENCE [LARGE SCALE GENOMIC DNA]</scope>
    <source>
        <strain evidence="2 3">NVIB3131</strain>
    </source>
</reference>
<accession>A0AAW8CEZ7</accession>
<gene>
    <name evidence="2" type="ORF">QJU57_02020</name>
</gene>
<keyword evidence="3" id="KW-1185">Reference proteome</keyword>
<sequence>MIIPWKSIPSETLDNILESFIMREGTDYGEVERSMEEKKERLLQLIYSEQAVIVWSELHQSLDIKDRQSFLG</sequence>
<dbReference type="EMBL" id="JASAXT010000003">
    <property type="protein sequence ID" value="MDP8147853.1"/>
    <property type="molecule type" value="Genomic_DNA"/>
</dbReference>
<dbReference type="InterPro" id="IPR036685">
    <property type="entry name" value="YehU-like_sf"/>
</dbReference>
<evidence type="ECO:0000256" key="1">
    <source>
        <dbReference type="ARBA" id="ARBA00006450"/>
    </source>
</evidence>
<protein>
    <submittedName>
        <fullName evidence="2">YheU family protein</fullName>
    </submittedName>
</protein>